<dbReference type="HAMAP" id="MF_01575">
    <property type="entry name" value="UPF0398"/>
    <property type="match status" value="1"/>
</dbReference>
<name>A0A974NM53_PERPY</name>
<evidence type="ECO:0000256" key="1">
    <source>
        <dbReference type="HAMAP-Rule" id="MF_01575"/>
    </source>
</evidence>
<dbReference type="InterPro" id="IPR010697">
    <property type="entry name" value="YspA"/>
</dbReference>
<accession>A0A974NM53</accession>
<evidence type="ECO:0000313" key="2">
    <source>
        <dbReference type="EMBL" id="QQT00195.1"/>
    </source>
</evidence>
<dbReference type="PIRSF" id="PIRSF021290">
    <property type="entry name" value="DUF1273"/>
    <property type="match status" value="1"/>
</dbReference>
<keyword evidence="3" id="KW-1185">Reference proteome</keyword>
<protein>
    <recommendedName>
        <fullName evidence="1">UPF0398 protein I6J18_21885</fullName>
    </recommendedName>
</protein>
<dbReference type="Gene3D" id="3.40.50.450">
    <property type="match status" value="1"/>
</dbReference>
<dbReference type="KEGG" id="ppsr:I6J18_21885"/>
<reference evidence="2 3" key="1">
    <citation type="submission" date="2021-01" db="EMBL/GenBank/DDBJ databases">
        <title>FDA dAtabase for Regulatory Grade micrObial Sequences (FDA-ARGOS): Supporting development and validation of Infectious Disease Dx tests.</title>
        <authorList>
            <person name="Nelson B."/>
            <person name="Plummer A."/>
            <person name="Tallon L."/>
            <person name="Sadzewicz L."/>
            <person name="Zhao X."/>
            <person name="Boylan J."/>
            <person name="Ott S."/>
            <person name="Bowen H."/>
            <person name="Vavikolanu K."/>
            <person name="Mehta A."/>
            <person name="Aluvathingal J."/>
            <person name="Nadendla S."/>
            <person name="Myers T."/>
            <person name="Yan Y."/>
            <person name="Sichtig H."/>
        </authorList>
    </citation>
    <scope>NUCLEOTIDE SEQUENCE [LARGE SCALE GENOMIC DNA]</scope>
    <source>
        <strain evidence="2 3">FDAARGOS_1161</strain>
    </source>
</reference>
<sequence>MKVMYITGYKPFEYGIFKNDHEGVTYIKKAIKQRLTPFVEEGLEWVIITGQLGTELWAAETAYELREEFGGRPQVGVITPYLNQEESWKEDNKEYYESVIGRADFVGSIYQKPYEGPHQLKMKNEYLVKKSDAMLLLYDEEREGSPKFALNEAKKQGEYRDYPVFRVSFDDLQQAGEEQNWAE</sequence>
<comment type="similarity">
    <text evidence="1">Belongs to the UPF0398 family.</text>
</comment>
<dbReference type="RefSeq" id="WP_201647729.1">
    <property type="nucleotide sequence ID" value="NZ_CP068053.1"/>
</dbReference>
<dbReference type="PANTHER" id="PTHR38440:SF1">
    <property type="entry name" value="UPF0398 PROTEIN SPR0331"/>
    <property type="match status" value="1"/>
</dbReference>
<gene>
    <name evidence="2" type="ORF">I6J18_21885</name>
</gene>
<organism evidence="2 3">
    <name type="scientific">Peribacillus psychrosaccharolyticus</name>
    <name type="common">Bacillus psychrosaccharolyticus</name>
    <dbReference type="NCBI Taxonomy" id="1407"/>
    <lineage>
        <taxon>Bacteria</taxon>
        <taxon>Bacillati</taxon>
        <taxon>Bacillota</taxon>
        <taxon>Bacilli</taxon>
        <taxon>Bacillales</taxon>
        <taxon>Bacillaceae</taxon>
        <taxon>Peribacillus</taxon>
    </lineage>
</organism>
<evidence type="ECO:0000313" key="3">
    <source>
        <dbReference type="Proteomes" id="UP000595254"/>
    </source>
</evidence>
<dbReference type="Pfam" id="PF06908">
    <property type="entry name" value="YpsA"/>
    <property type="match status" value="1"/>
</dbReference>
<proteinExistence type="inferred from homology"/>
<dbReference type="SUPFAM" id="SSF102405">
    <property type="entry name" value="MCP/YpsA-like"/>
    <property type="match status" value="1"/>
</dbReference>
<dbReference type="EMBL" id="CP068053">
    <property type="protein sequence ID" value="QQT00195.1"/>
    <property type="molecule type" value="Genomic_DNA"/>
</dbReference>
<dbReference type="NCBIfam" id="NF010181">
    <property type="entry name" value="PRK13660.1"/>
    <property type="match status" value="1"/>
</dbReference>
<dbReference type="Proteomes" id="UP000595254">
    <property type="component" value="Chromosome"/>
</dbReference>
<dbReference type="AlphaFoldDB" id="A0A974NM53"/>
<dbReference type="PANTHER" id="PTHR38440">
    <property type="entry name" value="UPF0398 PROTEIN YPSA"/>
    <property type="match status" value="1"/>
</dbReference>